<dbReference type="AlphaFoldDB" id="A0A8X6MI04"/>
<comment type="caution">
    <text evidence="1">The sequence shown here is derived from an EMBL/GenBank/DDBJ whole genome shotgun (WGS) entry which is preliminary data.</text>
</comment>
<organism evidence="1 2">
    <name type="scientific">Trichonephila inaurata madagascariensis</name>
    <dbReference type="NCBI Taxonomy" id="2747483"/>
    <lineage>
        <taxon>Eukaryota</taxon>
        <taxon>Metazoa</taxon>
        <taxon>Ecdysozoa</taxon>
        <taxon>Arthropoda</taxon>
        <taxon>Chelicerata</taxon>
        <taxon>Arachnida</taxon>
        <taxon>Araneae</taxon>
        <taxon>Araneomorphae</taxon>
        <taxon>Entelegynae</taxon>
        <taxon>Araneoidea</taxon>
        <taxon>Nephilidae</taxon>
        <taxon>Trichonephila</taxon>
        <taxon>Trichonephila inaurata</taxon>
    </lineage>
</organism>
<evidence type="ECO:0000313" key="2">
    <source>
        <dbReference type="Proteomes" id="UP000886998"/>
    </source>
</evidence>
<proteinExistence type="predicted"/>
<accession>A0A8X6MI04</accession>
<dbReference type="EMBL" id="BMAV01027301">
    <property type="protein sequence ID" value="GFS58032.1"/>
    <property type="molecule type" value="Genomic_DNA"/>
</dbReference>
<keyword evidence="2" id="KW-1185">Reference proteome</keyword>
<reference evidence="1" key="1">
    <citation type="submission" date="2020-08" db="EMBL/GenBank/DDBJ databases">
        <title>Multicomponent nature underlies the extraordinary mechanical properties of spider dragline silk.</title>
        <authorList>
            <person name="Kono N."/>
            <person name="Nakamura H."/>
            <person name="Mori M."/>
            <person name="Yoshida Y."/>
            <person name="Ohtoshi R."/>
            <person name="Malay A.D."/>
            <person name="Moran D.A.P."/>
            <person name="Tomita M."/>
            <person name="Numata K."/>
            <person name="Arakawa K."/>
        </authorList>
    </citation>
    <scope>NUCLEOTIDE SEQUENCE</scope>
</reference>
<dbReference type="Proteomes" id="UP000886998">
    <property type="component" value="Unassembled WGS sequence"/>
</dbReference>
<sequence length="85" mass="9931">MRWDFELQKKRFELKGEGNKNEVKEPGQLKIDLHKSIPKFDSKSDINLFLISFEPDIRMICKNSEFAKNMLGDTSDQHSTFGYCS</sequence>
<evidence type="ECO:0000313" key="1">
    <source>
        <dbReference type="EMBL" id="GFS58032.1"/>
    </source>
</evidence>
<protein>
    <submittedName>
        <fullName evidence="1">Uncharacterized protein</fullName>
    </submittedName>
</protein>
<name>A0A8X6MI04_9ARAC</name>
<gene>
    <name evidence="1" type="ORF">TNIN_220971</name>
</gene>